<organism evidence="1 2">
    <name type="scientific">Albugo candida</name>
    <dbReference type="NCBI Taxonomy" id="65357"/>
    <lineage>
        <taxon>Eukaryota</taxon>
        <taxon>Sar</taxon>
        <taxon>Stramenopiles</taxon>
        <taxon>Oomycota</taxon>
        <taxon>Peronosporomycetes</taxon>
        <taxon>Albuginales</taxon>
        <taxon>Albuginaceae</taxon>
        <taxon>Albugo</taxon>
    </lineage>
</organism>
<gene>
    <name evidence="1" type="ORF">BN9_124140</name>
</gene>
<protein>
    <submittedName>
        <fullName evidence="1">Uncharacterized protein</fullName>
    </submittedName>
</protein>
<proteinExistence type="predicted"/>
<dbReference type="InParanoid" id="A0A024FVD5"/>
<accession>A0A024FVD5</accession>
<evidence type="ECO:0000313" key="1">
    <source>
        <dbReference type="EMBL" id="CCI11123.1"/>
    </source>
</evidence>
<dbReference type="Proteomes" id="UP000053237">
    <property type="component" value="Unassembled WGS sequence"/>
</dbReference>
<comment type="caution">
    <text evidence="1">The sequence shown here is derived from an EMBL/GenBank/DDBJ whole genome shotgun (WGS) entry which is preliminary data.</text>
</comment>
<sequence>MLSTKLKENLTPSRLCNQICFIYCWRPLNLTLLLELMRFISFLTKLHTKSMHASQKIASISNYFVIFLKSQIYSCKKLFSSSFLHT</sequence>
<dbReference type="AlphaFoldDB" id="A0A024FVD5"/>
<evidence type="ECO:0000313" key="2">
    <source>
        <dbReference type="Proteomes" id="UP000053237"/>
    </source>
</evidence>
<keyword evidence="2" id="KW-1185">Reference proteome</keyword>
<reference evidence="1 2" key="1">
    <citation type="submission" date="2012-05" db="EMBL/GenBank/DDBJ databases">
        <title>Recombination and specialization in a pathogen metapopulation.</title>
        <authorList>
            <person name="Gardiner A."/>
            <person name="Kemen E."/>
            <person name="Schultz-Larsen T."/>
            <person name="MacLean D."/>
            <person name="Van Oosterhout C."/>
            <person name="Jones J.D.G."/>
        </authorList>
    </citation>
    <scope>NUCLEOTIDE SEQUENCE [LARGE SCALE GENOMIC DNA]</scope>
    <source>
        <strain evidence="1 2">Ac Nc2</strain>
    </source>
</reference>
<dbReference type="EMBL" id="CAIX01000556">
    <property type="protein sequence ID" value="CCI11123.1"/>
    <property type="molecule type" value="Genomic_DNA"/>
</dbReference>
<name>A0A024FVD5_9STRA</name>